<organism evidence="6 7">
    <name type="scientific">Kribbella shirazensis</name>
    <dbReference type="NCBI Taxonomy" id="1105143"/>
    <lineage>
        <taxon>Bacteria</taxon>
        <taxon>Bacillati</taxon>
        <taxon>Actinomycetota</taxon>
        <taxon>Actinomycetes</taxon>
        <taxon>Propionibacteriales</taxon>
        <taxon>Kribbellaceae</taxon>
        <taxon>Kribbella</taxon>
    </lineage>
</organism>
<name>A0A7X6A2H9_9ACTN</name>
<dbReference type="GO" id="GO:0005737">
    <property type="term" value="C:cytoplasm"/>
    <property type="evidence" value="ECO:0007669"/>
    <property type="project" value="UniProtKB-SubCell"/>
</dbReference>
<keyword evidence="4" id="KW-0255">Endonuclease</keyword>
<proteinExistence type="predicted"/>
<dbReference type="Proteomes" id="UP000555407">
    <property type="component" value="Unassembled WGS sequence"/>
</dbReference>
<comment type="subcellular location">
    <subcellularLocation>
        <location evidence="1">Cytoplasm</location>
    </subcellularLocation>
</comment>
<keyword evidence="7" id="KW-1185">Reference proteome</keyword>
<keyword evidence="5 6" id="KW-0378">Hydrolase</keyword>
<dbReference type="GO" id="GO:0003727">
    <property type="term" value="F:single-stranded RNA binding"/>
    <property type="evidence" value="ECO:0007669"/>
    <property type="project" value="TreeGrafter"/>
</dbReference>
<dbReference type="EC" id="3.1.21.7" evidence="6"/>
<dbReference type="PANTHER" id="PTHR28511">
    <property type="entry name" value="ENDONUCLEASE V"/>
    <property type="match status" value="1"/>
</dbReference>
<dbReference type="CDD" id="cd06559">
    <property type="entry name" value="Endonuclease_V"/>
    <property type="match status" value="1"/>
</dbReference>
<dbReference type="EMBL" id="JAASRO010000001">
    <property type="protein sequence ID" value="NIK59312.1"/>
    <property type="molecule type" value="Genomic_DNA"/>
</dbReference>
<dbReference type="RefSeq" id="WP_167210883.1">
    <property type="nucleotide sequence ID" value="NZ_JAASRO010000001.1"/>
</dbReference>
<evidence type="ECO:0000256" key="2">
    <source>
        <dbReference type="ARBA" id="ARBA00022490"/>
    </source>
</evidence>
<evidence type="ECO:0000256" key="4">
    <source>
        <dbReference type="ARBA" id="ARBA00022759"/>
    </source>
</evidence>
<gene>
    <name evidence="6" type="ORF">BJY22_005029</name>
</gene>
<keyword evidence="3" id="KW-0540">Nuclease</keyword>
<dbReference type="GO" id="GO:0016891">
    <property type="term" value="F:RNA endonuclease activity producing 5'-phosphomonoesters, hydrolytic mechanism"/>
    <property type="evidence" value="ECO:0007669"/>
    <property type="project" value="TreeGrafter"/>
</dbReference>
<reference evidence="6 7" key="1">
    <citation type="submission" date="2020-03" db="EMBL/GenBank/DDBJ databases">
        <title>Sequencing the genomes of 1000 actinobacteria strains.</title>
        <authorList>
            <person name="Klenk H.-P."/>
        </authorList>
    </citation>
    <scope>NUCLEOTIDE SEQUENCE [LARGE SCALE GENOMIC DNA]</scope>
    <source>
        <strain evidence="6 7">DSM 45490</strain>
    </source>
</reference>
<dbReference type="InterPro" id="IPR007581">
    <property type="entry name" value="Endonuclease-V"/>
</dbReference>
<dbReference type="PANTHER" id="PTHR28511:SF1">
    <property type="entry name" value="ENDONUCLEASE V"/>
    <property type="match status" value="1"/>
</dbReference>
<evidence type="ECO:0000256" key="3">
    <source>
        <dbReference type="ARBA" id="ARBA00022722"/>
    </source>
</evidence>
<dbReference type="GO" id="GO:0043737">
    <property type="term" value="F:deoxyribonuclease V activity"/>
    <property type="evidence" value="ECO:0007669"/>
    <property type="project" value="UniProtKB-EC"/>
</dbReference>
<evidence type="ECO:0000256" key="5">
    <source>
        <dbReference type="ARBA" id="ARBA00022801"/>
    </source>
</evidence>
<evidence type="ECO:0000313" key="7">
    <source>
        <dbReference type="Proteomes" id="UP000555407"/>
    </source>
</evidence>
<dbReference type="AlphaFoldDB" id="A0A7X6A2H9"/>
<evidence type="ECO:0000256" key="1">
    <source>
        <dbReference type="ARBA" id="ARBA00004496"/>
    </source>
</evidence>
<dbReference type="GO" id="GO:0006281">
    <property type="term" value="P:DNA repair"/>
    <property type="evidence" value="ECO:0007669"/>
    <property type="project" value="InterPro"/>
</dbReference>
<accession>A0A7X6A2H9</accession>
<dbReference type="Gene3D" id="3.30.2170.10">
    <property type="entry name" value="archaeoglobus fulgidus dsm 4304 superfamily"/>
    <property type="match status" value="1"/>
</dbReference>
<protein>
    <submittedName>
        <fullName evidence="6">Deoxyribonuclease V</fullName>
        <ecNumber evidence="6">3.1.21.7</ecNumber>
    </submittedName>
</protein>
<comment type="caution">
    <text evidence="6">The sequence shown here is derived from an EMBL/GenBank/DDBJ whole genome shotgun (WGS) entry which is preliminary data.</text>
</comment>
<sequence length="226" mass="23546">MHWPTTPAELEAAQNELATASPPPWTPPHHILIGGVWVCFPRGLTGPGEAGDPAWAAAVVMDGPRVAGRSAIAGAASASYVPGLLALRIGPLLEDVVRRLTPGPDVLLLDATGRDHPRRAGLAVQLGAVLDLPSVGVTHRPLIAAGEWPADVPGAIAPLADGDEQVATWLRTRAGTRPLVVHPGWRTGLPAAVRVVSSSLAGRRTPEPLRRARQVARLARGSVRGP</sequence>
<keyword evidence="2" id="KW-0963">Cytoplasm</keyword>
<dbReference type="Pfam" id="PF04493">
    <property type="entry name" value="Endonuclease_5"/>
    <property type="match status" value="1"/>
</dbReference>
<evidence type="ECO:0000313" key="6">
    <source>
        <dbReference type="EMBL" id="NIK59312.1"/>
    </source>
</evidence>